<evidence type="ECO:0000256" key="1">
    <source>
        <dbReference type="SAM" id="MobiDB-lite"/>
    </source>
</evidence>
<feature type="compositionally biased region" description="Polar residues" evidence="1">
    <location>
        <begin position="115"/>
        <end position="132"/>
    </location>
</feature>
<dbReference type="Proteomes" id="UP000283269">
    <property type="component" value="Unassembled WGS sequence"/>
</dbReference>
<protein>
    <submittedName>
        <fullName evidence="2">Uncharacterized protein</fullName>
    </submittedName>
</protein>
<dbReference type="InParanoid" id="A0A409W5D5"/>
<comment type="caution">
    <text evidence="2">The sequence shown here is derived from an EMBL/GenBank/DDBJ whole genome shotgun (WGS) entry which is preliminary data.</text>
</comment>
<proteinExistence type="predicted"/>
<accession>A0A409W5D5</accession>
<organism evidence="2 3">
    <name type="scientific">Psilocybe cyanescens</name>
    <dbReference type="NCBI Taxonomy" id="93625"/>
    <lineage>
        <taxon>Eukaryota</taxon>
        <taxon>Fungi</taxon>
        <taxon>Dikarya</taxon>
        <taxon>Basidiomycota</taxon>
        <taxon>Agaricomycotina</taxon>
        <taxon>Agaricomycetes</taxon>
        <taxon>Agaricomycetidae</taxon>
        <taxon>Agaricales</taxon>
        <taxon>Agaricineae</taxon>
        <taxon>Strophariaceae</taxon>
        <taxon>Psilocybe</taxon>
    </lineage>
</organism>
<feature type="compositionally biased region" description="Low complexity" evidence="1">
    <location>
        <begin position="151"/>
        <end position="163"/>
    </location>
</feature>
<feature type="region of interest" description="Disordered" evidence="1">
    <location>
        <begin position="114"/>
        <end position="172"/>
    </location>
</feature>
<feature type="compositionally biased region" description="Basic residues" evidence="1">
    <location>
        <begin position="20"/>
        <end position="30"/>
    </location>
</feature>
<feature type="region of interest" description="Disordered" evidence="1">
    <location>
        <begin position="1"/>
        <end position="31"/>
    </location>
</feature>
<dbReference type="EMBL" id="NHYD01003745">
    <property type="protein sequence ID" value="PPQ73711.1"/>
    <property type="molecule type" value="Genomic_DNA"/>
</dbReference>
<dbReference type="AlphaFoldDB" id="A0A409W5D5"/>
<gene>
    <name evidence="2" type="ORF">CVT25_000802</name>
</gene>
<evidence type="ECO:0000313" key="2">
    <source>
        <dbReference type="EMBL" id="PPQ73711.1"/>
    </source>
</evidence>
<evidence type="ECO:0000313" key="3">
    <source>
        <dbReference type="Proteomes" id="UP000283269"/>
    </source>
</evidence>
<name>A0A409W5D5_PSICY</name>
<sequence>MMDPTSDLAASNAGGVAVKPPKKRGKKSKKASIINEIQAKCRHLYSIPEEFEVEEQGKYVLMGTPDECSHASSRIHAISKPQSKLPFKAGLKKAWMAQRTSAALSDSELLVPKASTISTTKQSASSKSGTNPKSKKHTRKSLQPVEDAPKRSGAVKAKSKSAAEMPSVLDNV</sequence>
<reference evidence="2 3" key="1">
    <citation type="journal article" date="2018" name="Evol. Lett.">
        <title>Horizontal gene cluster transfer increased hallucinogenic mushroom diversity.</title>
        <authorList>
            <person name="Reynolds H.T."/>
            <person name="Vijayakumar V."/>
            <person name="Gluck-Thaler E."/>
            <person name="Korotkin H.B."/>
            <person name="Matheny P.B."/>
            <person name="Slot J.C."/>
        </authorList>
    </citation>
    <scope>NUCLEOTIDE SEQUENCE [LARGE SCALE GENOMIC DNA]</scope>
    <source>
        <strain evidence="2 3">2631</strain>
    </source>
</reference>
<keyword evidence="3" id="KW-1185">Reference proteome</keyword>